<proteinExistence type="predicted"/>
<organism evidence="2">
    <name type="scientific">Grammatophora oceanica</name>
    <dbReference type="NCBI Taxonomy" id="210454"/>
    <lineage>
        <taxon>Eukaryota</taxon>
        <taxon>Sar</taxon>
        <taxon>Stramenopiles</taxon>
        <taxon>Ochrophyta</taxon>
        <taxon>Bacillariophyta</taxon>
        <taxon>Fragilariophyceae</taxon>
        <taxon>Fragilariophycidae</taxon>
        <taxon>Rhabdonematales</taxon>
        <taxon>Grammatophoraceae</taxon>
        <taxon>Grammatophora</taxon>
    </lineage>
</organism>
<feature type="compositionally biased region" description="Acidic residues" evidence="1">
    <location>
        <begin position="104"/>
        <end position="113"/>
    </location>
</feature>
<dbReference type="EMBL" id="HBGK01043585">
    <property type="protein sequence ID" value="CAD9303220.1"/>
    <property type="molecule type" value="Transcribed_RNA"/>
</dbReference>
<evidence type="ECO:0000313" key="2">
    <source>
        <dbReference type="EMBL" id="CAD9303220.1"/>
    </source>
</evidence>
<accession>A0A7S1VKY6</accession>
<sequence>MPQWEPTSVEHLLGLTINLYEIGTDEKVFLTEAEWEVSVDEVEDVQNDHRNEMEIPEVNQRLMDQAEKVKEPLIPEDDLVENLWDFDELELVPPPEPNYWKITEEDEAEEPEEASLQPAPPAATTDSSEPPVWQPPK</sequence>
<evidence type="ECO:0000256" key="1">
    <source>
        <dbReference type="SAM" id="MobiDB-lite"/>
    </source>
</evidence>
<reference evidence="2" key="1">
    <citation type="submission" date="2021-01" db="EMBL/GenBank/DDBJ databases">
        <authorList>
            <person name="Corre E."/>
            <person name="Pelletier E."/>
            <person name="Niang G."/>
            <person name="Scheremetjew M."/>
            <person name="Finn R."/>
            <person name="Kale V."/>
            <person name="Holt S."/>
            <person name="Cochrane G."/>
            <person name="Meng A."/>
            <person name="Brown T."/>
            <person name="Cohen L."/>
        </authorList>
    </citation>
    <scope>NUCLEOTIDE SEQUENCE</scope>
    <source>
        <strain evidence="2">CCMP 410</strain>
    </source>
</reference>
<name>A0A7S1VKY6_9STRA</name>
<dbReference type="AlphaFoldDB" id="A0A7S1VKY6"/>
<gene>
    <name evidence="2" type="ORF">GOCE00092_LOCUS22861</name>
</gene>
<protein>
    <submittedName>
        <fullName evidence="2">Uncharacterized protein</fullName>
    </submittedName>
</protein>
<feature type="region of interest" description="Disordered" evidence="1">
    <location>
        <begin position="91"/>
        <end position="137"/>
    </location>
</feature>